<keyword evidence="4" id="KW-1185">Reference proteome</keyword>
<protein>
    <submittedName>
        <fullName evidence="3">Uncharacterized protein</fullName>
    </submittedName>
</protein>
<proteinExistence type="predicted"/>
<gene>
    <name evidence="3" type="ORF">WJX75_003828</name>
</gene>
<name>A0ABR2YC45_9CHLO</name>
<dbReference type="EMBL" id="JALJOT010000016">
    <property type="protein sequence ID" value="KAK9902087.1"/>
    <property type="molecule type" value="Genomic_DNA"/>
</dbReference>
<evidence type="ECO:0000256" key="2">
    <source>
        <dbReference type="SAM" id="Phobius"/>
    </source>
</evidence>
<evidence type="ECO:0000313" key="3">
    <source>
        <dbReference type="EMBL" id="KAK9902087.1"/>
    </source>
</evidence>
<reference evidence="3 4" key="1">
    <citation type="journal article" date="2024" name="Nat. Commun.">
        <title>Phylogenomics reveals the evolutionary origins of lichenization in chlorophyte algae.</title>
        <authorList>
            <person name="Puginier C."/>
            <person name="Libourel C."/>
            <person name="Otte J."/>
            <person name="Skaloud P."/>
            <person name="Haon M."/>
            <person name="Grisel S."/>
            <person name="Petersen M."/>
            <person name="Berrin J.G."/>
            <person name="Delaux P.M."/>
            <person name="Dal Grande F."/>
            <person name="Keller J."/>
        </authorList>
    </citation>
    <scope>NUCLEOTIDE SEQUENCE [LARGE SCALE GENOMIC DNA]</scope>
    <source>
        <strain evidence="3 4">SAG 216-7</strain>
    </source>
</reference>
<dbReference type="Proteomes" id="UP001491310">
    <property type="component" value="Unassembled WGS sequence"/>
</dbReference>
<comment type="caution">
    <text evidence="3">The sequence shown here is derived from an EMBL/GenBank/DDBJ whole genome shotgun (WGS) entry which is preliminary data.</text>
</comment>
<evidence type="ECO:0000313" key="4">
    <source>
        <dbReference type="Proteomes" id="UP001491310"/>
    </source>
</evidence>
<keyword evidence="2" id="KW-0472">Membrane</keyword>
<keyword evidence="2" id="KW-0812">Transmembrane</keyword>
<feature type="region of interest" description="Disordered" evidence="1">
    <location>
        <begin position="317"/>
        <end position="355"/>
    </location>
</feature>
<sequence>MLTSRHCSFSQGKSGIQASCHAKMVSNRRKSTGPAQAISGWPNTAMEKAIHVLQQLRVLGNAMLQYAYSQRHQLEKWYVKAAATVLLMLALVTAAANVWVVGSLNRRYIPQACAQAEVLLERKVGLGRVKWVAPSGLVGFGPLAAVGPVELGPGPAERSSAELQEVIVCVDPLQSLVQGKLVLHLHADTAKVSMVQADNFSWFGYPDDIEPSARNFLPGLAKGLESDIAQHLLPSMPGVVEQDQPLAGNAARLFFKVAKAEARRGLAPAPDSAFNFRPAVGADLELVSKDDRELQQSKAELEALLLQQRDAHFSDGREEDAGTAAGTGSTYFGNGSSVSHPVNGRSGTAGVSSGDFSLEKDHSSHAVCAMADPLSRICSGACGMHGNLQLPKQLLLLKL</sequence>
<feature type="compositionally biased region" description="Polar residues" evidence="1">
    <location>
        <begin position="326"/>
        <end position="355"/>
    </location>
</feature>
<evidence type="ECO:0000256" key="1">
    <source>
        <dbReference type="SAM" id="MobiDB-lite"/>
    </source>
</evidence>
<accession>A0ABR2YC45</accession>
<keyword evidence="2" id="KW-1133">Transmembrane helix</keyword>
<feature type="transmembrane region" description="Helical" evidence="2">
    <location>
        <begin position="77"/>
        <end position="100"/>
    </location>
</feature>
<organism evidence="3 4">
    <name type="scientific">Coccomyxa subellipsoidea</name>
    <dbReference type="NCBI Taxonomy" id="248742"/>
    <lineage>
        <taxon>Eukaryota</taxon>
        <taxon>Viridiplantae</taxon>
        <taxon>Chlorophyta</taxon>
        <taxon>core chlorophytes</taxon>
        <taxon>Trebouxiophyceae</taxon>
        <taxon>Trebouxiophyceae incertae sedis</taxon>
        <taxon>Coccomyxaceae</taxon>
        <taxon>Coccomyxa</taxon>
    </lineage>
</organism>